<dbReference type="Gene3D" id="3.30.457.10">
    <property type="entry name" value="Copper amine oxidase-like, N-terminal domain"/>
    <property type="match status" value="1"/>
</dbReference>
<dbReference type="InterPro" id="IPR042095">
    <property type="entry name" value="SUMF_sf"/>
</dbReference>
<sequence length="591" mass="67339">MAKKLLFMALCILVFYFPLISHASANITVVVNGEKVNFTDQQPFIDSNSRTMVPIRFISEALDAKVDWIEKERMVVIKKQGTEISLVVGMKTAKVNGKEIKLDTSSVIAGGRTFVPVRFISEAFGATVEWDGKNKIVTITTKPQAGNEIGKMPESSYYNELYNLFTLVPKGMKGSNIEQFAYYTFKEDGTVLNLNFTEEEIFKGHSFPELSKGGVIFSPSNLETVESYTVEIFKNVSRTNKQLVGQYIYFSDLKPENLMVIEKNGFTFVTTKGFKPFEIKETGYKLMSKKLFIYNDKNLYVFSFIYDPSDIKYLTESVMDSIINSIEINGTKINLKKSTTPGKNGEVEDILPAEANYTRKMTVKENEERLKKKYFSQGFDLSDMVRIEGGTFIDENGEKVTVKPFYVSKNLVTISEWNSISKNKINIKDLNAKYNLNIKSENYPAVFETEEKYGTVKIKNNMELYVFCNEKSKSFGIEEYYTFQKTSYGTSTIFEHNGGFRLLSEDELKYILRKTKSDAYKNNVKSNTVSEVGRSSKNEFGIFDYDSNVAEVTDFDSVLKIKDNSQMLCGFRYAKDIGNSPQDLILDFFSN</sequence>
<dbReference type="SUPFAM" id="SSF55383">
    <property type="entry name" value="Copper amine oxidase, domain N"/>
    <property type="match status" value="1"/>
</dbReference>
<dbReference type="AlphaFoldDB" id="A0AB36TGG5"/>
<evidence type="ECO:0000259" key="2">
    <source>
        <dbReference type="Pfam" id="PF07833"/>
    </source>
</evidence>
<evidence type="ECO:0000256" key="1">
    <source>
        <dbReference type="SAM" id="SignalP"/>
    </source>
</evidence>
<feature type="domain" description="Copper amine oxidase-like N-terminal" evidence="2">
    <location>
        <begin position="30"/>
        <end position="139"/>
    </location>
</feature>
<keyword evidence="1" id="KW-0732">Signal</keyword>
<evidence type="ECO:0000313" key="4">
    <source>
        <dbReference type="Proteomes" id="UP000223596"/>
    </source>
</evidence>
<dbReference type="RefSeq" id="WP_003518738.1">
    <property type="nucleotide sequence ID" value="NZ_CP013828.1"/>
</dbReference>
<dbReference type="EMBL" id="PDBW01000001">
    <property type="protein sequence ID" value="PFH02676.1"/>
    <property type="molecule type" value="Genomic_DNA"/>
</dbReference>
<accession>A0AB36TGG5</accession>
<feature type="chain" id="PRO_5044253859" evidence="1">
    <location>
        <begin position="24"/>
        <end position="591"/>
    </location>
</feature>
<protein>
    <submittedName>
        <fullName evidence="3">Copper amine oxidase-like protein</fullName>
    </submittedName>
</protein>
<comment type="caution">
    <text evidence="3">The sequence shown here is derived from an EMBL/GenBank/DDBJ whole genome shotgun (WGS) entry which is preliminary data.</text>
</comment>
<dbReference type="Proteomes" id="UP000223596">
    <property type="component" value="Unassembled WGS sequence"/>
</dbReference>
<organism evidence="3 4">
    <name type="scientific">Acetivibrio thermocellus AD2</name>
    <dbReference type="NCBI Taxonomy" id="1138384"/>
    <lineage>
        <taxon>Bacteria</taxon>
        <taxon>Bacillati</taxon>
        <taxon>Bacillota</taxon>
        <taxon>Clostridia</taxon>
        <taxon>Eubacteriales</taxon>
        <taxon>Oscillospiraceae</taxon>
        <taxon>Acetivibrio</taxon>
    </lineage>
</organism>
<evidence type="ECO:0000313" key="3">
    <source>
        <dbReference type="EMBL" id="PFH02676.1"/>
    </source>
</evidence>
<reference evidence="3 4" key="1">
    <citation type="submission" date="2017-09" db="EMBL/GenBank/DDBJ databases">
        <title>Evaluation of Pacific Biosciences Sequencing Technology to Finishing C. thermocellum Genome Sequences.</title>
        <authorList>
            <person name="Brown S."/>
        </authorList>
    </citation>
    <scope>NUCLEOTIDE SEQUENCE [LARGE SCALE GENOMIC DNA]</scope>
    <source>
        <strain evidence="3 4">AD2</strain>
    </source>
</reference>
<gene>
    <name evidence="3" type="ORF">M972_111462</name>
</gene>
<dbReference type="SUPFAM" id="SSF56436">
    <property type="entry name" value="C-type lectin-like"/>
    <property type="match status" value="1"/>
</dbReference>
<feature type="signal peptide" evidence="1">
    <location>
        <begin position="1"/>
        <end position="23"/>
    </location>
</feature>
<dbReference type="Gene3D" id="3.90.1580.10">
    <property type="entry name" value="paralog of FGE (formylglycine-generating enzyme)"/>
    <property type="match status" value="1"/>
</dbReference>
<dbReference type="InterPro" id="IPR012854">
    <property type="entry name" value="Cu_amine_oxidase-like_N"/>
</dbReference>
<dbReference type="InterPro" id="IPR016187">
    <property type="entry name" value="CTDL_fold"/>
</dbReference>
<name>A0AB36TGG5_ACETH</name>
<dbReference type="InterPro" id="IPR036582">
    <property type="entry name" value="Mao_N_sf"/>
</dbReference>
<proteinExistence type="predicted"/>
<dbReference type="Pfam" id="PF07833">
    <property type="entry name" value="Cu_amine_oxidN1"/>
    <property type="match status" value="1"/>
</dbReference>